<evidence type="ECO:0000256" key="3">
    <source>
        <dbReference type="ARBA" id="ARBA00023295"/>
    </source>
</evidence>
<dbReference type="EMBL" id="AP027728">
    <property type="protein sequence ID" value="BDZ37525.1"/>
    <property type="molecule type" value="Genomic_DNA"/>
</dbReference>
<reference evidence="7" key="1">
    <citation type="journal article" date="2019" name="Int. J. Syst. Evol. Microbiol.">
        <title>The Global Catalogue of Microorganisms (GCM) 10K type strain sequencing project: providing services to taxonomists for standard genome sequencing and annotation.</title>
        <authorList>
            <consortium name="The Broad Institute Genomics Platform"/>
            <consortium name="The Broad Institute Genome Sequencing Center for Infectious Disease"/>
            <person name="Wu L."/>
            <person name="Ma J."/>
        </authorList>
    </citation>
    <scope>NUCLEOTIDE SEQUENCE [LARGE SCALE GENOMIC DNA]</scope>
    <source>
        <strain evidence="7">NBRC 106310</strain>
    </source>
</reference>
<feature type="domain" description="Glycosyl hydrolase family 32 N-terminal" evidence="5">
    <location>
        <begin position="38"/>
        <end position="287"/>
    </location>
</feature>
<organism evidence="6 7">
    <name type="scientific">Microbacterium suwonense</name>
    <dbReference type="NCBI Taxonomy" id="683047"/>
    <lineage>
        <taxon>Bacteria</taxon>
        <taxon>Bacillati</taxon>
        <taxon>Actinomycetota</taxon>
        <taxon>Actinomycetes</taxon>
        <taxon>Micrococcales</taxon>
        <taxon>Microbacteriaceae</taxon>
        <taxon>Microbacterium</taxon>
    </lineage>
</organism>
<protein>
    <recommendedName>
        <fullName evidence="5">Glycosyl hydrolase family 32 N-terminal domain-containing protein</fullName>
    </recommendedName>
</protein>
<evidence type="ECO:0000256" key="1">
    <source>
        <dbReference type="ARBA" id="ARBA00009902"/>
    </source>
</evidence>
<keyword evidence="3" id="KW-0326">Glycosidase</keyword>
<evidence type="ECO:0000259" key="5">
    <source>
        <dbReference type="Pfam" id="PF00251"/>
    </source>
</evidence>
<dbReference type="PROSITE" id="PS00609">
    <property type="entry name" value="GLYCOSYL_HYDROL_F32"/>
    <property type="match status" value="1"/>
</dbReference>
<dbReference type="Gene3D" id="2.115.10.20">
    <property type="entry name" value="Glycosyl hydrolase domain, family 43"/>
    <property type="match status" value="1"/>
</dbReference>
<dbReference type="SUPFAM" id="SSF75005">
    <property type="entry name" value="Arabinanase/levansucrase/invertase"/>
    <property type="match status" value="1"/>
</dbReference>
<name>A0ABM8FQD0_9MICO</name>
<dbReference type="Proteomes" id="UP001321543">
    <property type="component" value="Chromosome"/>
</dbReference>
<evidence type="ECO:0000313" key="7">
    <source>
        <dbReference type="Proteomes" id="UP001321543"/>
    </source>
</evidence>
<accession>A0ABM8FQD0</accession>
<sequence>MHGAAATTVAVTMLLAGGLPALGQESRAGGEQFRPLVHYSPTENWMNDPNGMVYVDGAYHLFYQHNPQANVWGNMSWGHAISPDLLHWEEQPLAIPQAFDDAGRSIEDIFSGSIVIDENNSAGFGPTGSSPLVAIYTSAYTPEHPEYAGLQAQSLAYSLDDGQTWKKYDSNPVLNRNSANFRDPKVFWYDGPAGTYWVMVAVEATDHQVVLYKSTDLRSWEHLSDFGPANATDGIWECPDLFELPVDGDPDNTKWVMVVNLNPGHINGGSGGQYFVGDFDGVTFTSESTDPPVEVPEERSSRASTKATTKAGRFPMNLETGQVAPGAVPLRRGRSMARARSPAS</sequence>
<proteinExistence type="inferred from homology"/>
<feature type="region of interest" description="Disordered" evidence="4">
    <location>
        <begin position="286"/>
        <end position="344"/>
    </location>
</feature>
<dbReference type="InterPro" id="IPR001362">
    <property type="entry name" value="Glyco_hydro_32"/>
</dbReference>
<evidence type="ECO:0000256" key="2">
    <source>
        <dbReference type="ARBA" id="ARBA00022801"/>
    </source>
</evidence>
<dbReference type="InterPro" id="IPR013148">
    <property type="entry name" value="Glyco_hydro_32_N"/>
</dbReference>
<evidence type="ECO:0000313" key="6">
    <source>
        <dbReference type="EMBL" id="BDZ37525.1"/>
    </source>
</evidence>
<dbReference type="InterPro" id="IPR018053">
    <property type="entry name" value="Glyco_hydro_32_AS"/>
</dbReference>
<dbReference type="Pfam" id="PF00251">
    <property type="entry name" value="Glyco_hydro_32N"/>
    <property type="match status" value="1"/>
</dbReference>
<dbReference type="InterPro" id="IPR023296">
    <property type="entry name" value="Glyco_hydro_beta-prop_sf"/>
</dbReference>
<dbReference type="SMART" id="SM00640">
    <property type="entry name" value="Glyco_32"/>
    <property type="match status" value="1"/>
</dbReference>
<dbReference type="PANTHER" id="PTHR42800">
    <property type="entry name" value="EXOINULINASE INUD (AFU_ORTHOLOGUE AFUA_5G00480)"/>
    <property type="match status" value="1"/>
</dbReference>
<gene>
    <name evidence="6" type="ORF">GCM10025863_01390</name>
</gene>
<evidence type="ECO:0000256" key="4">
    <source>
        <dbReference type="SAM" id="MobiDB-lite"/>
    </source>
</evidence>
<comment type="similarity">
    <text evidence="1">Belongs to the glycosyl hydrolase 32 family.</text>
</comment>
<keyword evidence="7" id="KW-1185">Reference proteome</keyword>
<dbReference type="PANTHER" id="PTHR42800:SF1">
    <property type="entry name" value="EXOINULINASE INUD (AFU_ORTHOLOGUE AFUA_5G00480)"/>
    <property type="match status" value="1"/>
</dbReference>
<keyword evidence="2" id="KW-0378">Hydrolase</keyword>
<dbReference type="CDD" id="cd18622">
    <property type="entry name" value="GH32_Inu-like"/>
    <property type="match status" value="1"/>
</dbReference>